<evidence type="ECO:0000259" key="2">
    <source>
        <dbReference type="PROSITE" id="PS50076"/>
    </source>
</evidence>
<dbReference type="SUPFAM" id="SSF46565">
    <property type="entry name" value="Chaperone J-domain"/>
    <property type="match status" value="1"/>
</dbReference>
<dbReference type="Pfam" id="PF12339">
    <property type="entry name" value="DNAJ_related"/>
    <property type="match status" value="1"/>
</dbReference>
<dbReference type="InterPro" id="IPR001623">
    <property type="entry name" value="DnaJ_domain"/>
</dbReference>
<gene>
    <name evidence="3" type="ORF">MBHS_03974</name>
</gene>
<accession>A0A1H6FGC5</accession>
<evidence type="ECO:0000313" key="4">
    <source>
        <dbReference type="Proteomes" id="UP000236724"/>
    </source>
</evidence>
<keyword evidence="4" id="KW-1185">Reference proteome</keyword>
<dbReference type="PROSITE" id="PS50076">
    <property type="entry name" value="DNAJ_2"/>
    <property type="match status" value="1"/>
</dbReference>
<dbReference type="SMART" id="SM00271">
    <property type="entry name" value="DnaJ"/>
    <property type="match status" value="1"/>
</dbReference>
<dbReference type="Pfam" id="PF00226">
    <property type="entry name" value="DnaJ"/>
    <property type="match status" value="1"/>
</dbReference>
<sequence length="197" mass="22947">MTTNSRNEASKPLHRIILNLLRNHPAGLGEYELLKALQQAEVAGFPPGLLSEPLLLFQMHFRLFHQLYQLRDQLWEQQAGHLEISPLNICLQIYQPGHKGLMQHDPLHDYYLDINHLENTTEADVQTQLQTFWVKFYAGEQRFAALAVLGLKEPIDYAAIRYRYRQLAAKHHPDRGGDTQCLQKINQAMDTLEKYYR</sequence>
<dbReference type="Gene3D" id="1.10.287.110">
    <property type="entry name" value="DnaJ domain"/>
    <property type="match status" value="1"/>
</dbReference>
<dbReference type="AlphaFoldDB" id="A0A1H6FGC5"/>
<dbReference type="CDD" id="cd06257">
    <property type="entry name" value="DnaJ"/>
    <property type="match status" value="1"/>
</dbReference>
<name>A0A1H6FGC5_9GAMM</name>
<proteinExistence type="predicted"/>
<dbReference type="InterPro" id="IPR021059">
    <property type="entry name" value="DnaJ-related_N"/>
</dbReference>
<keyword evidence="1" id="KW-0143">Chaperone</keyword>
<evidence type="ECO:0000256" key="1">
    <source>
        <dbReference type="ARBA" id="ARBA00023186"/>
    </source>
</evidence>
<protein>
    <submittedName>
        <fullName evidence="3">DNA-J related protein</fullName>
    </submittedName>
</protein>
<dbReference type="EMBL" id="FMSV02000543">
    <property type="protein sequence ID" value="SEH08085.1"/>
    <property type="molecule type" value="Genomic_DNA"/>
</dbReference>
<evidence type="ECO:0000313" key="3">
    <source>
        <dbReference type="EMBL" id="SEH08085.1"/>
    </source>
</evidence>
<dbReference type="RefSeq" id="WP_103921667.1">
    <property type="nucleotide sequence ID" value="NZ_FMSV02000543.1"/>
</dbReference>
<reference evidence="3 4" key="1">
    <citation type="submission" date="2016-10" db="EMBL/GenBank/DDBJ databases">
        <authorList>
            <person name="de Groot N.N."/>
        </authorList>
    </citation>
    <scope>NUCLEOTIDE SEQUENCE [LARGE SCALE GENOMIC DNA]</scope>
    <source>
        <strain evidence="3">MBHS1</strain>
    </source>
</reference>
<organism evidence="3 4">
    <name type="scientific">Candidatus Venteria ishoeyi</name>
    <dbReference type="NCBI Taxonomy" id="1899563"/>
    <lineage>
        <taxon>Bacteria</taxon>
        <taxon>Pseudomonadati</taxon>
        <taxon>Pseudomonadota</taxon>
        <taxon>Gammaproteobacteria</taxon>
        <taxon>Thiotrichales</taxon>
        <taxon>Thiotrichaceae</taxon>
        <taxon>Venteria</taxon>
    </lineage>
</organism>
<dbReference type="Proteomes" id="UP000236724">
    <property type="component" value="Unassembled WGS sequence"/>
</dbReference>
<dbReference type="OrthoDB" id="581986at2"/>
<dbReference type="InterPro" id="IPR036869">
    <property type="entry name" value="J_dom_sf"/>
</dbReference>
<feature type="domain" description="J" evidence="2">
    <location>
        <begin position="144"/>
        <end position="197"/>
    </location>
</feature>